<accession>A0A1C7MD72</accession>
<proteinExistence type="predicted"/>
<evidence type="ECO:0000313" key="2">
    <source>
        <dbReference type="EMBL" id="OBZ74855.1"/>
    </source>
</evidence>
<evidence type="ECO:0000256" key="1">
    <source>
        <dbReference type="SAM" id="SignalP"/>
    </source>
</evidence>
<keyword evidence="3" id="KW-1185">Reference proteome</keyword>
<feature type="chain" id="PRO_5008889071" evidence="1">
    <location>
        <begin position="47"/>
        <end position="193"/>
    </location>
</feature>
<dbReference type="OrthoDB" id="3231934at2759"/>
<name>A0A1C7MD72_GRIFR</name>
<dbReference type="Proteomes" id="UP000092993">
    <property type="component" value="Unassembled WGS sequence"/>
</dbReference>
<dbReference type="AlphaFoldDB" id="A0A1C7MD72"/>
<sequence>MRTSNSSRKSTAPSRRSAAPPANLLLLFLLLPNLLLLLALMQISTTSKPSCSCACACASCGAPAPAPVQYDFPIVPLCTPRRVRPRVPLMVFGYALSIDDILAYGERNGLIDDSGLLNLIFVIERKICAKMPDGKRFISNVRKSAEVLATCFVIASNRNSRHLKGVNDRELIKLMQEILGTESLPQWYEVCPI</sequence>
<evidence type="ECO:0000313" key="3">
    <source>
        <dbReference type="Proteomes" id="UP000092993"/>
    </source>
</evidence>
<reference evidence="2 3" key="1">
    <citation type="submission" date="2016-03" db="EMBL/GenBank/DDBJ databases">
        <title>Whole genome sequencing of Grifola frondosa 9006-11.</title>
        <authorList>
            <person name="Min B."/>
            <person name="Park H."/>
            <person name="Kim J.-G."/>
            <person name="Cho H."/>
            <person name="Oh Y.-L."/>
            <person name="Kong W.-S."/>
            <person name="Choi I.-G."/>
        </authorList>
    </citation>
    <scope>NUCLEOTIDE SEQUENCE [LARGE SCALE GENOMIC DNA]</scope>
    <source>
        <strain evidence="2 3">9006-11</strain>
    </source>
</reference>
<gene>
    <name evidence="2" type="ORF">A0H81_05332</name>
</gene>
<comment type="caution">
    <text evidence="2">The sequence shown here is derived from an EMBL/GenBank/DDBJ whole genome shotgun (WGS) entry which is preliminary data.</text>
</comment>
<protein>
    <submittedName>
        <fullName evidence="2">Uncharacterized protein</fullName>
    </submittedName>
</protein>
<dbReference type="EMBL" id="LUGG01000005">
    <property type="protein sequence ID" value="OBZ74855.1"/>
    <property type="molecule type" value="Genomic_DNA"/>
</dbReference>
<organism evidence="2 3">
    <name type="scientific">Grifola frondosa</name>
    <name type="common">Maitake</name>
    <name type="synonym">Polyporus frondosus</name>
    <dbReference type="NCBI Taxonomy" id="5627"/>
    <lineage>
        <taxon>Eukaryota</taxon>
        <taxon>Fungi</taxon>
        <taxon>Dikarya</taxon>
        <taxon>Basidiomycota</taxon>
        <taxon>Agaricomycotina</taxon>
        <taxon>Agaricomycetes</taxon>
        <taxon>Polyporales</taxon>
        <taxon>Grifolaceae</taxon>
        <taxon>Grifola</taxon>
    </lineage>
</organism>
<keyword evidence="1" id="KW-0732">Signal</keyword>
<feature type="signal peptide" evidence="1">
    <location>
        <begin position="1"/>
        <end position="46"/>
    </location>
</feature>